<protein>
    <recommendedName>
        <fullName evidence="4">DUF3618 domain-containing protein</fullName>
    </recommendedName>
</protein>
<comment type="caution">
    <text evidence="2">The sequence shown here is derived from an EMBL/GenBank/DDBJ whole genome shotgun (WGS) entry which is preliminary data.</text>
</comment>
<evidence type="ECO:0000313" key="2">
    <source>
        <dbReference type="EMBL" id="NVD27598.1"/>
    </source>
</evidence>
<sequence>MAKTNDEIFSLRNLAMDRAQARENLKIDTAATRERLKPSSLVSEARNKATQKVGKAGQKATEGLKAHPVITATVAATAAMIAMRRPIARLIASQKKSQPDQIEE</sequence>
<name>A0ABX2N1V1_9SPHN</name>
<dbReference type="Proteomes" id="UP000652427">
    <property type="component" value="Unassembled WGS sequence"/>
</dbReference>
<reference evidence="2 3" key="1">
    <citation type="submission" date="2020-06" db="EMBL/GenBank/DDBJ databases">
        <authorList>
            <person name="Kim S.-J."/>
            <person name="Park S.-J."/>
        </authorList>
    </citation>
    <scope>NUCLEOTIDE SEQUENCE [LARGE SCALE GENOMIC DNA]</scope>
    <source>
        <strain evidence="2 3">SW-151</strain>
    </source>
</reference>
<proteinExistence type="predicted"/>
<evidence type="ECO:0000256" key="1">
    <source>
        <dbReference type="SAM" id="MobiDB-lite"/>
    </source>
</evidence>
<evidence type="ECO:0000313" key="3">
    <source>
        <dbReference type="Proteomes" id="UP000652427"/>
    </source>
</evidence>
<keyword evidence="3" id="KW-1185">Reference proteome</keyword>
<dbReference type="RefSeq" id="WP_176279108.1">
    <property type="nucleotide sequence ID" value="NZ_JABWMH010000002.1"/>
</dbReference>
<gene>
    <name evidence="2" type="ORF">HUO14_06735</name>
</gene>
<feature type="region of interest" description="Disordered" evidence="1">
    <location>
        <begin position="36"/>
        <end position="60"/>
    </location>
</feature>
<organism evidence="2 3">
    <name type="scientific">Parasphingorhabdus flavimaris</name>
    <dbReference type="NCBI Taxonomy" id="266812"/>
    <lineage>
        <taxon>Bacteria</taxon>
        <taxon>Pseudomonadati</taxon>
        <taxon>Pseudomonadota</taxon>
        <taxon>Alphaproteobacteria</taxon>
        <taxon>Sphingomonadales</taxon>
        <taxon>Sphingomonadaceae</taxon>
        <taxon>Parasphingorhabdus</taxon>
    </lineage>
</organism>
<evidence type="ECO:0008006" key="4">
    <source>
        <dbReference type="Google" id="ProtNLM"/>
    </source>
</evidence>
<dbReference type="EMBL" id="JABWMH010000002">
    <property type="protein sequence ID" value="NVD27598.1"/>
    <property type="molecule type" value="Genomic_DNA"/>
</dbReference>
<accession>A0ABX2N1V1</accession>